<evidence type="ECO:0000313" key="2">
    <source>
        <dbReference type="EMBL" id="UQC91696.1"/>
    </source>
</evidence>
<dbReference type="InterPro" id="IPR003647">
    <property type="entry name" value="Intron_nuc_1_rpt"/>
</dbReference>
<feature type="domain" description="GIY-YIG" evidence="1">
    <location>
        <begin position="19"/>
        <end position="126"/>
    </location>
</feature>
<dbReference type="NCBIfam" id="TIGR01453">
    <property type="entry name" value="grpIintron_endo"/>
    <property type="match status" value="1"/>
</dbReference>
<reference evidence="2" key="1">
    <citation type="journal article" date="2021" name="Mol. Plant Microbe Interact.">
        <title>Complete Genome Sequence of the Plant-Pathogenic Fungus Colletotrichum lupini.</title>
        <authorList>
            <person name="Baroncelli R."/>
            <person name="Pensec F."/>
            <person name="Da Lio D."/>
            <person name="Boufleur T."/>
            <person name="Vicente I."/>
            <person name="Sarrocco S."/>
            <person name="Picot A."/>
            <person name="Baraldi E."/>
            <person name="Sukno S."/>
            <person name="Thon M."/>
            <person name="Le Floch G."/>
        </authorList>
    </citation>
    <scope>NUCLEOTIDE SEQUENCE</scope>
    <source>
        <strain evidence="2">IMI 504893</strain>
    </source>
</reference>
<organism evidence="2 3">
    <name type="scientific">Colletotrichum lupini</name>
    <dbReference type="NCBI Taxonomy" id="145971"/>
    <lineage>
        <taxon>Eukaryota</taxon>
        <taxon>Fungi</taxon>
        <taxon>Dikarya</taxon>
        <taxon>Ascomycota</taxon>
        <taxon>Pezizomycotina</taxon>
        <taxon>Sordariomycetes</taxon>
        <taxon>Hypocreomycetidae</taxon>
        <taxon>Glomerellales</taxon>
        <taxon>Glomerellaceae</taxon>
        <taxon>Colletotrichum</taxon>
        <taxon>Colletotrichum acutatum species complex</taxon>
    </lineage>
</organism>
<dbReference type="InterPro" id="IPR035901">
    <property type="entry name" value="GIY-YIG_endonuc_sf"/>
</dbReference>
<sequence>MVWYDIDEKGYVNKTLDYEPAIYIYKRDCANKDKTFIYIGSSVQLASRVSSHRSRVLNWQKNKSSGSPIFYSHILKYGWDSFKFGILEHVNLSYINNIEQKKIVLLNREQYYLDSIKPNLNICKIADSPLGVKRDTLFSTNLSKARRGKSINFNEKIFNNPKVVTFETKSKLSLRSGGISVKLYSKNNNFINDFPTLKCAAKFLGVHPTTISKVFQTGRTFDNFIYKFEIKPRDRKVWIYDSNFELVKVFSSIKQTVVGCDISSSTLYKYIKSGKLYNNQFYFFTSEYKNS</sequence>
<dbReference type="Proteomes" id="UP000830671">
    <property type="component" value="Mitochondrion MT"/>
</dbReference>
<evidence type="ECO:0000313" key="3">
    <source>
        <dbReference type="Proteomes" id="UP000830671"/>
    </source>
</evidence>
<dbReference type="EMBL" id="CP019482">
    <property type="protein sequence ID" value="UQC91696.1"/>
    <property type="molecule type" value="Genomic_DNA"/>
</dbReference>
<name>A0A9Q8T9B8_9PEZI</name>
<keyword evidence="3" id="KW-1185">Reference proteome</keyword>
<dbReference type="GO" id="GO:0004519">
    <property type="term" value="F:endonuclease activity"/>
    <property type="evidence" value="ECO:0007669"/>
    <property type="project" value="UniProtKB-KW"/>
</dbReference>
<accession>A0A9Q8T9B8</accession>
<dbReference type="InterPro" id="IPR000305">
    <property type="entry name" value="GIY-YIG_endonuc"/>
</dbReference>
<protein>
    <submittedName>
        <fullName evidence="2">GIY-YIG endonuclease</fullName>
    </submittedName>
</protein>
<dbReference type="InterPro" id="IPR010896">
    <property type="entry name" value="NUMOD1"/>
</dbReference>
<dbReference type="SMART" id="SM00465">
    <property type="entry name" value="GIYc"/>
    <property type="match status" value="1"/>
</dbReference>
<geneLocation type="mitochondrion" evidence="2"/>
<keyword evidence="2" id="KW-0378">Hydrolase</keyword>
<proteinExistence type="predicted"/>
<dbReference type="AlphaFoldDB" id="A0A9Q8T9B8"/>
<dbReference type="Pfam" id="PF07453">
    <property type="entry name" value="NUMOD1"/>
    <property type="match status" value="2"/>
</dbReference>
<keyword evidence="2" id="KW-0540">Nuclease</keyword>
<keyword evidence="2" id="KW-0255">Endonuclease</keyword>
<dbReference type="Gene3D" id="3.40.1440.10">
    <property type="entry name" value="GIY-YIG endonuclease"/>
    <property type="match status" value="1"/>
</dbReference>
<evidence type="ECO:0000259" key="1">
    <source>
        <dbReference type="SMART" id="SM00465"/>
    </source>
</evidence>
<dbReference type="InterPro" id="IPR006350">
    <property type="entry name" value="Intron_endoG1"/>
</dbReference>
<dbReference type="SUPFAM" id="SSF82771">
    <property type="entry name" value="GIY-YIG endonuclease"/>
    <property type="match status" value="1"/>
</dbReference>
<gene>
    <name evidence="2" type="ORF">CLUP02_30016</name>
</gene>
<dbReference type="SMART" id="SM00497">
    <property type="entry name" value="IENR1"/>
    <property type="match status" value="2"/>
</dbReference>
<keyword evidence="2" id="KW-0496">Mitochondrion</keyword>